<sequence length="150" mass="17092">MRIRFIVHALIALNLLTLMAVFAWPRWSFLQETELMTPEARMETSGSADMPNQYSLSYQVASRLEKLTSDDAVLFFPPGDKAGSLRGPLIQRLYPRRLVFADDADRDALLSADWGERQSILVFQGSELEQNCRGRKTPLQGVPEFWVCKL</sequence>
<dbReference type="AlphaFoldDB" id="A0A7T0G367"/>
<dbReference type="KEGG" id="nva:G3M78_06265"/>
<proteinExistence type="predicted"/>
<accession>A0A7T0G367</accession>
<name>A0A7T0G367_9BACT</name>
<dbReference type="Proteomes" id="UP000594464">
    <property type="component" value="Chromosome"/>
</dbReference>
<organism evidence="1 2">
    <name type="scientific">Candidatus Nitrohelix vancouverensis</name>
    <dbReference type="NCBI Taxonomy" id="2705534"/>
    <lineage>
        <taxon>Bacteria</taxon>
        <taxon>Pseudomonadati</taxon>
        <taxon>Nitrospinota/Tectimicrobiota group</taxon>
        <taxon>Nitrospinota</taxon>
        <taxon>Nitrospinia</taxon>
        <taxon>Nitrospinales</taxon>
        <taxon>Nitrospinaceae</taxon>
        <taxon>Candidatus Nitrohelix</taxon>
    </lineage>
</organism>
<evidence type="ECO:0000313" key="2">
    <source>
        <dbReference type="Proteomes" id="UP000594464"/>
    </source>
</evidence>
<reference evidence="2" key="1">
    <citation type="submission" date="2020-02" db="EMBL/GenBank/DDBJ databases">
        <title>Genomic and physiological characterization of two novel Nitrospinaceae genera.</title>
        <authorList>
            <person name="Mueller A.J."/>
            <person name="Jung M.-Y."/>
            <person name="Strachan C.R."/>
            <person name="Herbold C.W."/>
            <person name="Kirkegaard R.H."/>
            <person name="Daims H."/>
        </authorList>
    </citation>
    <scope>NUCLEOTIDE SEQUENCE [LARGE SCALE GENOMIC DNA]</scope>
</reference>
<dbReference type="EMBL" id="CP048620">
    <property type="protein sequence ID" value="QPJ65013.1"/>
    <property type="molecule type" value="Genomic_DNA"/>
</dbReference>
<protein>
    <submittedName>
        <fullName evidence="1">Uncharacterized protein</fullName>
    </submittedName>
</protein>
<evidence type="ECO:0000313" key="1">
    <source>
        <dbReference type="EMBL" id="QPJ65013.1"/>
    </source>
</evidence>
<gene>
    <name evidence="1" type="ORF">G3M78_06265</name>
</gene>